<dbReference type="PANTHER" id="PTHR48090:SF1">
    <property type="entry name" value="PROPHAGE BACTOPRENOL GLUCOSYL TRANSFERASE HOMOLOG"/>
    <property type="match status" value="1"/>
</dbReference>
<dbReference type="EMBL" id="AP026708">
    <property type="protein sequence ID" value="BDQ32905.1"/>
    <property type="molecule type" value="Genomic_DNA"/>
</dbReference>
<keyword evidence="3" id="KW-0808">Transferase</keyword>
<dbReference type="InterPro" id="IPR029044">
    <property type="entry name" value="Nucleotide-diphossugar_trans"/>
</dbReference>
<dbReference type="PANTHER" id="PTHR48090">
    <property type="entry name" value="UNDECAPRENYL-PHOSPHATE 4-DEOXY-4-FORMAMIDO-L-ARABINOSE TRANSFERASE-RELATED"/>
    <property type="match status" value="1"/>
</dbReference>
<dbReference type="Pfam" id="PF00535">
    <property type="entry name" value="Glycos_transf_2"/>
    <property type="match status" value="1"/>
</dbReference>
<reference evidence="9" key="1">
    <citation type="submission" date="2022-08" db="EMBL/GenBank/DDBJ databases">
        <title>Genome Sequence of the sulphate-reducing bacterium, Pseudodesulfovibrio portus JCM14722.</title>
        <authorList>
            <person name="Kondo R."/>
            <person name="Kataoka T."/>
        </authorList>
    </citation>
    <scope>NUCLEOTIDE SEQUENCE</scope>
    <source>
        <strain evidence="9">JCM 14722</strain>
    </source>
</reference>
<dbReference type="Gene3D" id="3.90.550.10">
    <property type="entry name" value="Spore Coat Polysaccharide Biosynthesis Protein SpsA, Chain A"/>
    <property type="match status" value="1"/>
</dbReference>
<evidence type="ECO:0000256" key="4">
    <source>
        <dbReference type="ARBA" id="ARBA00022692"/>
    </source>
</evidence>
<keyword evidence="2" id="KW-0328">Glycosyltransferase</keyword>
<keyword evidence="4 7" id="KW-0812">Transmembrane</keyword>
<protein>
    <submittedName>
        <fullName evidence="9">Glycosyltransferase YkcC</fullName>
    </submittedName>
</protein>
<dbReference type="Proteomes" id="UP001061361">
    <property type="component" value="Chromosome"/>
</dbReference>
<name>A0ABN6RTR4_9BACT</name>
<keyword evidence="10" id="KW-1185">Reference proteome</keyword>
<evidence type="ECO:0000256" key="7">
    <source>
        <dbReference type="SAM" id="Phobius"/>
    </source>
</evidence>
<evidence type="ECO:0000256" key="5">
    <source>
        <dbReference type="ARBA" id="ARBA00022989"/>
    </source>
</evidence>
<proteinExistence type="predicted"/>
<accession>A0ABN6RTR4</accession>
<evidence type="ECO:0000313" key="10">
    <source>
        <dbReference type="Proteomes" id="UP001061361"/>
    </source>
</evidence>
<sequence length="334" mass="37581">MSSKKKISIVIPAWNEQAVIPELGRRLSQVMDRCTAYDFEVIVVENGSVDNSFGLLGKLHEQDSRFKCVQLSRNFTADGGVAAGLRYASGDCAVLMDADLQDPPEVIEEFIEKWEQGYEVVYGIIRRRDGVSAVRKYGNKVFYALVNYMTDIGGTSIPQNVTAFRLMDRKVYEVLNNMGETNRFTRGLCTWCGFSQIGVEFDRADRFAGETKAPLTDIIKEAIDGMFSFSFLPIKVVTFLGIMLSLFSFLFLAWQLISTVFMGSSFEGYLTIISTILLMFGFLFLVLGVIGEYIARIFDEVKRRPLYVVKNTIGFSDNFAEDPHRRLPGHGNGN</sequence>
<gene>
    <name evidence="9" type="primary">ykcC</name>
    <name evidence="9" type="ORF">JCM14722_04470</name>
</gene>
<evidence type="ECO:0000259" key="8">
    <source>
        <dbReference type="Pfam" id="PF00535"/>
    </source>
</evidence>
<dbReference type="InterPro" id="IPR001173">
    <property type="entry name" value="Glyco_trans_2-like"/>
</dbReference>
<organism evidence="9 10">
    <name type="scientific">Pseudodesulfovibrio portus</name>
    <dbReference type="NCBI Taxonomy" id="231439"/>
    <lineage>
        <taxon>Bacteria</taxon>
        <taxon>Pseudomonadati</taxon>
        <taxon>Thermodesulfobacteriota</taxon>
        <taxon>Desulfovibrionia</taxon>
        <taxon>Desulfovibrionales</taxon>
        <taxon>Desulfovibrionaceae</taxon>
    </lineage>
</organism>
<feature type="domain" description="Glycosyltransferase 2-like" evidence="8">
    <location>
        <begin position="8"/>
        <end position="173"/>
    </location>
</feature>
<evidence type="ECO:0000256" key="6">
    <source>
        <dbReference type="ARBA" id="ARBA00023136"/>
    </source>
</evidence>
<evidence type="ECO:0000313" key="9">
    <source>
        <dbReference type="EMBL" id="BDQ32905.1"/>
    </source>
</evidence>
<comment type="subcellular location">
    <subcellularLocation>
        <location evidence="1">Membrane</location>
        <topology evidence="1">Multi-pass membrane protein</topology>
    </subcellularLocation>
</comment>
<feature type="transmembrane region" description="Helical" evidence="7">
    <location>
        <begin position="236"/>
        <end position="257"/>
    </location>
</feature>
<keyword evidence="5 7" id="KW-1133">Transmembrane helix</keyword>
<keyword evidence="6 7" id="KW-0472">Membrane</keyword>
<dbReference type="CDD" id="cd04187">
    <property type="entry name" value="DPM1_like_bac"/>
    <property type="match status" value="1"/>
</dbReference>
<feature type="transmembrane region" description="Helical" evidence="7">
    <location>
        <begin position="269"/>
        <end position="295"/>
    </location>
</feature>
<dbReference type="SUPFAM" id="SSF53448">
    <property type="entry name" value="Nucleotide-diphospho-sugar transferases"/>
    <property type="match status" value="1"/>
</dbReference>
<evidence type="ECO:0000256" key="1">
    <source>
        <dbReference type="ARBA" id="ARBA00004141"/>
    </source>
</evidence>
<evidence type="ECO:0000256" key="2">
    <source>
        <dbReference type="ARBA" id="ARBA00022676"/>
    </source>
</evidence>
<dbReference type="InterPro" id="IPR050256">
    <property type="entry name" value="Glycosyltransferase_2"/>
</dbReference>
<dbReference type="RefSeq" id="WP_264982964.1">
    <property type="nucleotide sequence ID" value="NZ_AP026708.1"/>
</dbReference>
<evidence type="ECO:0000256" key="3">
    <source>
        <dbReference type="ARBA" id="ARBA00022679"/>
    </source>
</evidence>